<protein>
    <submittedName>
        <fullName evidence="2">DUF333 domain-containing protein</fullName>
    </submittedName>
</protein>
<sequence>MKTAFKLLLVSTTLLLAACSSNKETAEVPQKGNSFNISHRNQDANSPVAAACSLAGGSLQLSRQLDGSSVGMCQMANGRRCMQGALLSGACS</sequence>
<accession>A0A848MGI6</accession>
<reference evidence="2 3" key="1">
    <citation type="submission" date="2020-01" db="EMBL/GenBank/DDBJ databases">
        <authorList>
            <person name="Lee S.D."/>
        </authorList>
    </citation>
    <scope>NUCLEOTIDE SEQUENCE [LARGE SCALE GENOMIC DNA]</scope>
    <source>
        <strain evidence="2 3">SAP-1</strain>
    </source>
</reference>
<feature type="chain" id="PRO_5032761867" evidence="1">
    <location>
        <begin position="18"/>
        <end position="92"/>
    </location>
</feature>
<organism evidence="2 3">
    <name type="scientific">Rouxiella aceris</name>
    <dbReference type="NCBI Taxonomy" id="2703884"/>
    <lineage>
        <taxon>Bacteria</taxon>
        <taxon>Pseudomonadati</taxon>
        <taxon>Pseudomonadota</taxon>
        <taxon>Gammaproteobacteria</taxon>
        <taxon>Enterobacterales</taxon>
        <taxon>Yersiniaceae</taxon>
        <taxon>Rouxiella</taxon>
    </lineage>
</organism>
<dbReference type="EMBL" id="JAADJU010000003">
    <property type="protein sequence ID" value="NMP26775.1"/>
    <property type="molecule type" value="Genomic_DNA"/>
</dbReference>
<evidence type="ECO:0000313" key="3">
    <source>
        <dbReference type="Proteomes" id="UP000585363"/>
    </source>
</evidence>
<evidence type="ECO:0000313" key="2">
    <source>
        <dbReference type="EMBL" id="NMP26775.1"/>
    </source>
</evidence>
<proteinExistence type="predicted"/>
<comment type="caution">
    <text evidence="2">The sequence shown here is derived from an EMBL/GenBank/DDBJ whole genome shotgun (WGS) entry which is preliminary data.</text>
</comment>
<gene>
    <name evidence="2" type="ORF">GW590_07860</name>
</gene>
<dbReference type="Pfam" id="PF03891">
    <property type="entry name" value="DUF333"/>
    <property type="match status" value="1"/>
</dbReference>
<feature type="signal peptide" evidence="1">
    <location>
        <begin position="1"/>
        <end position="17"/>
    </location>
</feature>
<dbReference type="RefSeq" id="WP_169402464.1">
    <property type="nucleotide sequence ID" value="NZ_JAADJU010000003.1"/>
</dbReference>
<dbReference type="InterPro" id="IPR005590">
    <property type="entry name" value="DUF333"/>
</dbReference>
<name>A0A848MGI6_9GAMM</name>
<keyword evidence="3" id="KW-1185">Reference proteome</keyword>
<dbReference type="PROSITE" id="PS51257">
    <property type="entry name" value="PROKAR_LIPOPROTEIN"/>
    <property type="match status" value="1"/>
</dbReference>
<dbReference type="AlphaFoldDB" id="A0A848MGI6"/>
<evidence type="ECO:0000256" key="1">
    <source>
        <dbReference type="SAM" id="SignalP"/>
    </source>
</evidence>
<reference evidence="2 3" key="2">
    <citation type="submission" date="2020-06" db="EMBL/GenBank/DDBJ databases">
        <title>Polyphasic characterization of a Rahnella strain isolated from tree sap.</title>
        <authorList>
            <person name="Kim I.S."/>
        </authorList>
    </citation>
    <scope>NUCLEOTIDE SEQUENCE [LARGE SCALE GENOMIC DNA]</scope>
    <source>
        <strain evidence="2 3">SAP-1</strain>
    </source>
</reference>
<keyword evidence="1" id="KW-0732">Signal</keyword>
<dbReference type="Proteomes" id="UP000585363">
    <property type="component" value="Unassembled WGS sequence"/>
</dbReference>